<keyword evidence="2" id="KW-0812">Transmembrane</keyword>
<feature type="transmembrane region" description="Helical" evidence="2">
    <location>
        <begin position="93"/>
        <end position="111"/>
    </location>
</feature>
<feature type="compositionally biased region" description="Polar residues" evidence="1">
    <location>
        <begin position="56"/>
        <end position="89"/>
    </location>
</feature>
<evidence type="ECO:0000256" key="2">
    <source>
        <dbReference type="SAM" id="Phobius"/>
    </source>
</evidence>
<dbReference type="EMBL" id="CP053941">
    <property type="protein sequence ID" value="QKG94095.1"/>
    <property type="molecule type" value="Genomic_DNA"/>
</dbReference>
<proteinExistence type="predicted"/>
<feature type="transmembrane region" description="Helical" evidence="2">
    <location>
        <begin position="154"/>
        <end position="176"/>
    </location>
</feature>
<evidence type="ECO:0000313" key="4">
    <source>
        <dbReference type="EMBL" id="QKG94095.1"/>
    </source>
</evidence>
<evidence type="ECO:0000256" key="1">
    <source>
        <dbReference type="SAM" id="MobiDB-lite"/>
    </source>
</evidence>
<reference evidence="4 5" key="1">
    <citation type="submission" date="2020-05" db="EMBL/GenBank/DDBJ databases">
        <title>Halorubrum RHB-C sp.nov., an extremely halophilic archaeon isolated from solar salt farm.</title>
        <authorList>
            <person name="Ho H."/>
            <person name="Danganan R.E."/>
            <person name="Dedeles G.R."/>
            <person name="Kim S.-G."/>
        </authorList>
    </citation>
    <scope>NUCLEOTIDE SEQUENCE [LARGE SCALE GENOMIC DNA]</scope>
    <source>
        <strain evidence="4 5">RHB-C</strain>
    </source>
</reference>
<evidence type="ECO:0000313" key="5">
    <source>
        <dbReference type="Proteomes" id="UP000505020"/>
    </source>
</evidence>
<dbReference type="GeneID" id="55596315"/>
<name>A0A7D4BZD0_9EURY</name>
<keyword evidence="2" id="KW-0472">Membrane</keyword>
<evidence type="ECO:0000259" key="3">
    <source>
        <dbReference type="Pfam" id="PF13240"/>
    </source>
</evidence>
<gene>
    <name evidence="4" type="ORF">HPS36_14895</name>
</gene>
<dbReference type="Pfam" id="PF13240">
    <property type="entry name" value="Zn_Ribbon_1"/>
    <property type="match status" value="1"/>
</dbReference>
<feature type="region of interest" description="Disordered" evidence="1">
    <location>
        <begin position="30"/>
        <end position="89"/>
    </location>
</feature>
<protein>
    <submittedName>
        <fullName evidence="4">Zinc-ribbon domain-containing protein</fullName>
    </submittedName>
</protein>
<dbReference type="RefSeq" id="WP_173230758.1">
    <property type="nucleotide sequence ID" value="NZ_CP053941.1"/>
</dbReference>
<keyword evidence="2" id="KW-1133">Transmembrane helix</keyword>
<accession>A0A7D4BZD0</accession>
<organism evidence="4 5">
    <name type="scientific">Halorubrum salinarum</name>
    <dbReference type="NCBI Taxonomy" id="2739057"/>
    <lineage>
        <taxon>Archaea</taxon>
        <taxon>Methanobacteriati</taxon>
        <taxon>Methanobacteriota</taxon>
        <taxon>Stenosarchaea group</taxon>
        <taxon>Halobacteria</taxon>
        <taxon>Halobacteriales</taxon>
        <taxon>Haloferacaceae</taxon>
        <taxon>Halorubrum</taxon>
    </lineage>
</organism>
<sequence length="183" mass="19783">MTEKPDDKKYCRECGELIKQNSKFCPECGVAISEPNSTSRGTESGGSRSGTSNNTISQPTDPPSQGMSPSSASNNPEVNPTDVSTEPTTSDSWHYAVGLGLALWLGALILAGNAPAQLDFLVGLMGLVAWVLPPIAIYFDSQHLEYYTNWDPSAILWGIGSVIPLLNLIVMPVYLFRRHNVVN</sequence>
<feature type="domain" description="Zinc-ribbon" evidence="3">
    <location>
        <begin position="10"/>
        <end position="29"/>
    </location>
</feature>
<dbReference type="KEGG" id="hsai:HPS36_14895"/>
<keyword evidence="5" id="KW-1185">Reference proteome</keyword>
<feature type="transmembrane region" description="Helical" evidence="2">
    <location>
        <begin position="118"/>
        <end position="139"/>
    </location>
</feature>
<dbReference type="Proteomes" id="UP000505020">
    <property type="component" value="Chromosome"/>
</dbReference>
<dbReference type="AlphaFoldDB" id="A0A7D4BZD0"/>
<dbReference type="InterPro" id="IPR026870">
    <property type="entry name" value="Zinc_ribbon_dom"/>
</dbReference>